<proteinExistence type="inferred from homology"/>
<reference evidence="3 4" key="1">
    <citation type="journal article" date="2014" name="Antonie Van Leeuwenhoek">
        <title>Hyphomonas beringensis sp. nov. and Hyphomonas chukchiensis sp. nov., isolated from surface seawater of the Bering Sea and Chukchi Sea.</title>
        <authorList>
            <person name="Li C."/>
            <person name="Lai Q."/>
            <person name="Li G."/>
            <person name="Dong C."/>
            <person name="Wang J."/>
            <person name="Liao Y."/>
            <person name="Shao Z."/>
        </authorList>
    </citation>
    <scope>NUCLEOTIDE SEQUENCE [LARGE SCALE GENOMIC DNA]</scope>
    <source>
        <strain evidence="3 4">SCH89</strain>
    </source>
</reference>
<organism evidence="3 4">
    <name type="scientific">Hyphomonas oceanitis SCH89</name>
    <dbReference type="NCBI Taxonomy" id="1280953"/>
    <lineage>
        <taxon>Bacteria</taxon>
        <taxon>Pseudomonadati</taxon>
        <taxon>Pseudomonadota</taxon>
        <taxon>Alphaproteobacteria</taxon>
        <taxon>Hyphomonadales</taxon>
        <taxon>Hyphomonadaceae</taxon>
        <taxon>Hyphomonas</taxon>
    </lineage>
</organism>
<keyword evidence="4" id="KW-1185">Reference proteome</keyword>
<dbReference type="GO" id="GO:0016616">
    <property type="term" value="F:oxidoreductase activity, acting on the CH-OH group of donors, NAD or NADP as acceptor"/>
    <property type="evidence" value="ECO:0007669"/>
    <property type="project" value="TreeGrafter"/>
</dbReference>
<name>A0A059G9Q6_9PROT</name>
<dbReference type="SUPFAM" id="SSF51735">
    <property type="entry name" value="NAD(P)-binding Rossmann-fold domains"/>
    <property type="match status" value="1"/>
</dbReference>
<dbReference type="RefSeq" id="WP_035536425.1">
    <property type="nucleotide sequence ID" value="NZ_ARYL01000005.1"/>
</dbReference>
<evidence type="ECO:0000313" key="4">
    <source>
        <dbReference type="Proteomes" id="UP000024942"/>
    </source>
</evidence>
<evidence type="ECO:0000256" key="1">
    <source>
        <dbReference type="ARBA" id="ARBA00006484"/>
    </source>
</evidence>
<dbReference type="Proteomes" id="UP000024942">
    <property type="component" value="Unassembled WGS sequence"/>
</dbReference>
<protein>
    <submittedName>
        <fullName evidence="3">Oxidoreductase-like protein</fullName>
    </submittedName>
</protein>
<sequence>MGEPVTAILGLGREVGDAIARRFSETGHRVMAADPSAERLATARNAVPDGVVLHHGELHTRLGLRNAFTAAVEGFGRIDNAVIIPELEAPDTLLDFASDKFDKAIAKSIRGTALALQVFAERLSEQEDLPTVGVERLRQKGTITFVLSYSAIASMPGQFTETISQNGVLGVMRAGAVELAEMSIRVNAIVAVRPSEERVQSWTTRRTPLGRTAQADEIADACRFLASPEAAFITGEALRLDGGRMRLSGLLD</sequence>
<dbReference type="Gene3D" id="3.40.50.720">
    <property type="entry name" value="NAD(P)-binding Rossmann-like Domain"/>
    <property type="match status" value="1"/>
</dbReference>
<dbReference type="PANTHER" id="PTHR42760:SF133">
    <property type="entry name" value="3-OXOACYL-[ACYL-CARRIER-PROTEIN] REDUCTASE"/>
    <property type="match status" value="1"/>
</dbReference>
<dbReference type="PRINTS" id="PR00081">
    <property type="entry name" value="GDHRDH"/>
</dbReference>
<dbReference type="Pfam" id="PF13561">
    <property type="entry name" value="adh_short_C2"/>
    <property type="match status" value="1"/>
</dbReference>
<dbReference type="STRING" id="1280953.HOC_05339"/>
<gene>
    <name evidence="3" type="ORF">HOC_05339</name>
</gene>
<dbReference type="eggNOG" id="COG1028">
    <property type="taxonomic scope" value="Bacteria"/>
</dbReference>
<keyword evidence="2" id="KW-0560">Oxidoreductase</keyword>
<dbReference type="AlphaFoldDB" id="A0A059G9Q6"/>
<dbReference type="InterPro" id="IPR002347">
    <property type="entry name" value="SDR_fam"/>
</dbReference>
<dbReference type="PATRIC" id="fig|1280953.3.peg.1075"/>
<comment type="caution">
    <text evidence="3">The sequence shown here is derived from an EMBL/GenBank/DDBJ whole genome shotgun (WGS) entry which is preliminary data.</text>
</comment>
<dbReference type="OrthoDB" id="9790146at2"/>
<dbReference type="InterPro" id="IPR036291">
    <property type="entry name" value="NAD(P)-bd_dom_sf"/>
</dbReference>
<dbReference type="EMBL" id="ARYL01000005">
    <property type="protein sequence ID" value="KDA03551.1"/>
    <property type="molecule type" value="Genomic_DNA"/>
</dbReference>
<comment type="similarity">
    <text evidence="1">Belongs to the short-chain dehydrogenases/reductases (SDR) family.</text>
</comment>
<evidence type="ECO:0000256" key="2">
    <source>
        <dbReference type="ARBA" id="ARBA00023002"/>
    </source>
</evidence>
<dbReference type="PANTHER" id="PTHR42760">
    <property type="entry name" value="SHORT-CHAIN DEHYDROGENASES/REDUCTASES FAMILY MEMBER"/>
    <property type="match status" value="1"/>
</dbReference>
<accession>A0A059G9Q6</accession>
<evidence type="ECO:0000313" key="3">
    <source>
        <dbReference type="EMBL" id="KDA03551.1"/>
    </source>
</evidence>